<dbReference type="SUPFAM" id="SSF161098">
    <property type="entry name" value="MetI-like"/>
    <property type="match status" value="1"/>
</dbReference>
<dbReference type="Gene3D" id="1.10.3720.10">
    <property type="entry name" value="MetI-like"/>
    <property type="match status" value="1"/>
</dbReference>
<feature type="transmembrane region" description="Helical" evidence="8">
    <location>
        <begin position="140"/>
        <end position="157"/>
    </location>
</feature>
<keyword evidence="2 8" id="KW-0813">Transport</keyword>
<dbReference type="PROSITE" id="PS50928">
    <property type="entry name" value="ABC_TM1"/>
    <property type="match status" value="1"/>
</dbReference>
<dbReference type="Proteomes" id="UP001185028">
    <property type="component" value="Unassembled WGS sequence"/>
</dbReference>
<gene>
    <name evidence="10" type="ORF">JOC58_004628</name>
</gene>
<name>A0ABU1J890_9BACL</name>
<proteinExistence type="inferred from homology"/>
<evidence type="ECO:0000313" key="10">
    <source>
        <dbReference type="EMBL" id="MDR6246683.1"/>
    </source>
</evidence>
<comment type="similarity">
    <text evidence="7">Belongs to the binding-protein-dependent transport system permease family. OppBC subfamily.</text>
</comment>
<evidence type="ECO:0000313" key="11">
    <source>
        <dbReference type="Proteomes" id="UP001185028"/>
    </source>
</evidence>
<dbReference type="InterPro" id="IPR000515">
    <property type="entry name" value="MetI-like"/>
</dbReference>
<keyword evidence="11" id="KW-1185">Reference proteome</keyword>
<dbReference type="InterPro" id="IPR035906">
    <property type="entry name" value="MetI-like_sf"/>
</dbReference>
<evidence type="ECO:0000256" key="5">
    <source>
        <dbReference type="ARBA" id="ARBA00022989"/>
    </source>
</evidence>
<protein>
    <submittedName>
        <fullName evidence="10">Peptide/nickel transport system permease protein</fullName>
    </submittedName>
</protein>
<dbReference type="NCBIfam" id="NF045474">
    <property type="entry name" value="Opp2C"/>
    <property type="match status" value="1"/>
</dbReference>
<dbReference type="EMBL" id="JAVDQH010000036">
    <property type="protein sequence ID" value="MDR6246683.1"/>
    <property type="molecule type" value="Genomic_DNA"/>
</dbReference>
<evidence type="ECO:0000256" key="8">
    <source>
        <dbReference type="RuleBase" id="RU363032"/>
    </source>
</evidence>
<dbReference type="PANTHER" id="PTHR43386:SF1">
    <property type="entry name" value="D,D-DIPEPTIDE TRANSPORT SYSTEM PERMEASE PROTEIN DDPC-RELATED"/>
    <property type="match status" value="1"/>
</dbReference>
<evidence type="ECO:0000256" key="7">
    <source>
        <dbReference type="ARBA" id="ARBA00024202"/>
    </source>
</evidence>
<keyword evidence="4 8" id="KW-0812">Transmembrane</keyword>
<dbReference type="PANTHER" id="PTHR43386">
    <property type="entry name" value="OLIGOPEPTIDE TRANSPORT SYSTEM PERMEASE PROTEIN APPC"/>
    <property type="match status" value="1"/>
</dbReference>
<evidence type="ECO:0000256" key="2">
    <source>
        <dbReference type="ARBA" id="ARBA00022448"/>
    </source>
</evidence>
<evidence type="ECO:0000256" key="1">
    <source>
        <dbReference type="ARBA" id="ARBA00004651"/>
    </source>
</evidence>
<comment type="subcellular location">
    <subcellularLocation>
        <location evidence="1 8">Cell membrane</location>
        <topology evidence="1 8">Multi-pass membrane protein</topology>
    </subcellularLocation>
</comment>
<feature type="domain" description="ABC transmembrane type-1" evidence="9">
    <location>
        <begin position="79"/>
        <end position="268"/>
    </location>
</feature>
<dbReference type="Pfam" id="PF00528">
    <property type="entry name" value="BPD_transp_1"/>
    <property type="match status" value="1"/>
</dbReference>
<sequence length="288" mass="31845">MDIVKKHHRVALSMRRLQPIVLVAMLSVVLCACGYAFFYLKHDPLLTDLGQRLQGMSPQHPLGTDHLGRDTFTRLLLGGQQTLGYSLLALGTALLLGIPFGLLAGYRRGWVDRIFVRISNGFLAFPDTIVAIVLSGLLGAGIGNLVMAIVIVKWVNYARLVRSIVLGEAEKDYIRIARTNGLPSGTIMRRHLLPHVIGHVLVMASLDLGKIILLISSFSYIGLGTQPPLPEWGAMLNDARPYFQSRPELMLFPGIAIVITVLLANMLGDMLRDRFDVKKDDWSREVPS</sequence>
<dbReference type="InterPro" id="IPR053385">
    <property type="entry name" value="ABC_transport_permease"/>
</dbReference>
<keyword evidence="6 8" id="KW-0472">Membrane</keyword>
<evidence type="ECO:0000256" key="3">
    <source>
        <dbReference type="ARBA" id="ARBA00022475"/>
    </source>
</evidence>
<feature type="transmembrane region" description="Helical" evidence="8">
    <location>
        <begin position="249"/>
        <end position="268"/>
    </location>
</feature>
<dbReference type="InterPro" id="IPR050366">
    <property type="entry name" value="BP-dependent_transpt_permease"/>
</dbReference>
<feature type="transmembrane region" description="Helical" evidence="8">
    <location>
        <begin position="83"/>
        <end position="102"/>
    </location>
</feature>
<evidence type="ECO:0000256" key="6">
    <source>
        <dbReference type="ARBA" id="ARBA00023136"/>
    </source>
</evidence>
<feature type="transmembrane region" description="Helical" evidence="8">
    <location>
        <begin position="20"/>
        <end position="40"/>
    </location>
</feature>
<accession>A0ABU1J890</accession>
<dbReference type="CDD" id="cd06261">
    <property type="entry name" value="TM_PBP2"/>
    <property type="match status" value="1"/>
</dbReference>
<keyword evidence="5 8" id="KW-1133">Transmembrane helix</keyword>
<organism evidence="10 11">
    <name type="scientific">Paenibacillus hunanensis</name>
    <dbReference type="NCBI Taxonomy" id="539262"/>
    <lineage>
        <taxon>Bacteria</taxon>
        <taxon>Bacillati</taxon>
        <taxon>Bacillota</taxon>
        <taxon>Bacilli</taxon>
        <taxon>Bacillales</taxon>
        <taxon>Paenibacillaceae</taxon>
        <taxon>Paenibacillus</taxon>
    </lineage>
</organism>
<feature type="transmembrane region" description="Helical" evidence="8">
    <location>
        <begin position="196"/>
        <end position="221"/>
    </location>
</feature>
<evidence type="ECO:0000259" key="9">
    <source>
        <dbReference type="PROSITE" id="PS50928"/>
    </source>
</evidence>
<evidence type="ECO:0000256" key="4">
    <source>
        <dbReference type="ARBA" id="ARBA00022692"/>
    </source>
</evidence>
<reference evidence="10 11" key="1">
    <citation type="submission" date="2023-07" db="EMBL/GenBank/DDBJ databases">
        <title>Genomic Encyclopedia of Type Strains, Phase IV (KMG-IV): sequencing the most valuable type-strain genomes for metagenomic binning, comparative biology and taxonomic classification.</title>
        <authorList>
            <person name="Goeker M."/>
        </authorList>
    </citation>
    <scope>NUCLEOTIDE SEQUENCE [LARGE SCALE GENOMIC DNA]</scope>
    <source>
        <strain evidence="10 11">DSM 22170</strain>
    </source>
</reference>
<keyword evidence="3" id="KW-1003">Cell membrane</keyword>
<dbReference type="PROSITE" id="PS51257">
    <property type="entry name" value="PROKAR_LIPOPROTEIN"/>
    <property type="match status" value="1"/>
</dbReference>
<comment type="caution">
    <text evidence="10">The sequence shown here is derived from an EMBL/GenBank/DDBJ whole genome shotgun (WGS) entry which is preliminary data.</text>
</comment>